<dbReference type="SUPFAM" id="SSF47413">
    <property type="entry name" value="lambda repressor-like DNA-binding domains"/>
    <property type="match status" value="1"/>
</dbReference>
<dbReference type="EMBL" id="PDKB01000010">
    <property type="protein sequence ID" value="RBQ28927.1"/>
    <property type="molecule type" value="Genomic_DNA"/>
</dbReference>
<proteinExistence type="predicted"/>
<dbReference type="InterPro" id="IPR010982">
    <property type="entry name" value="Lambda_DNA-bd_dom_sf"/>
</dbReference>
<dbReference type="CDD" id="cd00093">
    <property type="entry name" value="HTH_XRE"/>
    <property type="match status" value="1"/>
</dbReference>
<dbReference type="RefSeq" id="WP_113894519.1">
    <property type="nucleotide sequence ID" value="NZ_JANJGA010000010.1"/>
</dbReference>
<dbReference type="AlphaFoldDB" id="A0A366MSA7"/>
<reference evidence="2 3" key="1">
    <citation type="submission" date="2017-10" db="EMBL/GenBank/DDBJ databases">
        <title>Genomics of the genus Arcobacter.</title>
        <authorList>
            <person name="Perez-Cataluna A."/>
            <person name="Figueras M.J."/>
        </authorList>
    </citation>
    <scope>NUCLEOTIDE SEQUENCE [LARGE SCALE GENOMIC DNA]</scope>
    <source>
        <strain evidence="2 3">CECT 9230</strain>
    </source>
</reference>
<dbReference type="InterPro" id="IPR001387">
    <property type="entry name" value="Cro/C1-type_HTH"/>
</dbReference>
<dbReference type="PROSITE" id="PS50943">
    <property type="entry name" value="HTH_CROC1"/>
    <property type="match status" value="1"/>
</dbReference>
<accession>A0A366MSA7</accession>
<dbReference type="Pfam" id="PF01381">
    <property type="entry name" value="HTH_3"/>
    <property type="match status" value="1"/>
</dbReference>
<keyword evidence="3" id="KW-1185">Reference proteome</keyword>
<dbReference type="GO" id="GO:0003677">
    <property type="term" value="F:DNA binding"/>
    <property type="evidence" value="ECO:0007669"/>
    <property type="project" value="InterPro"/>
</dbReference>
<dbReference type="SMART" id="SM00530">
    <property type="entry name" value="HTH_XRE"/>
    <property type="match status" value="1"/>
</dbReference>
<evidence type="ECO:0000313" key="3">
    <source>
        <dbReference type="Proteomes" id="UP000252669"/>
    </source>
</evidence>
<organism evidence="2 3">
    <name type="scientific">Aliarcobacter vitoriensis</name>
    <dbReference type="NCBI Taxonomy" id="2011099"/>
    <lineage>
        <taxon>Bacteria</taxon>
        <taxon>Pseudomonadati</taxon>
        <taxon>Campylobacterota</taxon>
        <taxon>Epsilonproteobacteria</taxon>
        <taxon>Campylobacterales</taxon>
        <taxon>Arcobacteraceae</taxon>
        <taxon>Aliarcobacter</taxon>
    </lineage>
</organism>
<dbReference type="Gene3D" id="1.10.260.40">
    <property type="entry name" value="lambda repressor-like DNA-binding domains"/>
    <property type="match status" value="1"/>
</dbReference>
<gene>
    <name evidence="2" type="ORF">CRU91_07055</name>
</gene>
<protein>
    <submittedName>
        <fullName evidence="2">Transcriptional regulator</fullName>
    </submittedName>
</protein>
<name>A0A366MSA7_9BACT</name>
<feature type="domain" description="HTH cro/C1-type" evidence="1">
    <location>
        <begin position="22"/>
        <end position="79"/>
    </location>
</feature>
<dbReference type="Proteomes" id="UP000252669">
    <property type="component" value="Unassembled WGS sequence"/>
</dbReference>
<dbReference type="OrthoDB" id="5360811at2"/>
<sequence length="85" mass="9993">MFISNVDDEEIIKFYKTVSQNVKRYRNEKGMTQLELALTIGQKGNAFYNYAENNTNGKHFNLEHLYKIAKALDVPIEDFFKELKN</sequence>
<evidence type="ECO:0000259" key="1">
    <source>
        <dbReference type="PROSITE" id="PS50943"/>
    </source>
</evidence>
<evidence type="ECO:0000313" key="2">
    <source>
        <dbReference type="EMBL" id="RBQ28927.1"/>
    </source>
</evidence>
<comment type="caution">
    <text evidence="2">The sequence shown here is derived from an EMBL/GenBank/DDBJ whole genome shotgun (WGS) entry which is preliminary data.</text>
</comment>